<feature type="region of interest" description="Disordered" evidence="4">
    <location>
        <begin position="313"/>
        <end position="332"/>
    </location>
</feature>
<evidence type="ECO:0000256" key="3">
    <source>
        <dbReference type="ARBA" id="ARBA00023186"/>
    </source>
</evidence>
<dbReference type="InterPro" id="IPR013229">
    <property type="entry name" value="PEGA"/>
</dbReference>
<dbReference type="InterPro" id="IPR013126">
    <property type="entry name" value="Hsp_70_fam"/>
</dbReference>
<sequence length="658" mass="70116">MAKVGVDLGHDQWRVATVKANGDAELVLNRMNERATPAAVARQNGEWVVGQPALEWIAYQPQAALCDPLDWLMAGQPLSFNGAAFPPEEALAAMLAQLREDTEHRLGQGIAAAALAVPADLPPVLYERIRAVAVEAKWPVRWVGPDSSAATVAALAALSLVDRTLFLVLGGSDLWFNASLLWGEKGNVTHLLTVSEAKPCTVAPTAAEAMAAADRVLAGIGAPQEWVDGVLLLGSAARIPLLQQEVAGKFGQAKILPGIEPEECVALGAARLAGEVAFQVGYLGGRRTLLQERFPAEPPEVALAEASLPAVEAQGPAVEPVEEPAEERFPAEPPEVALAEASLPAVEAQGPAVQPVEESAEELGPSEEEEEEGVTVPEVPQGKPRRHWLQRASAGMILGALACFSLLLFFIDLHGSNRPSTQKAPPPDQKPSQPTEGPRMSSREGPQPVSQAHEETSQIALPSPASMPAAEPPEKREVPTSGETGRNVAGQPSPEVTIPSPPSSAPLPGGDLPPSSRLASLEVTASPWADVYLDGQSIGKATGESPLILQDVKPEWKEVRLVNPDLDASWETRVRIRPGKSTRVSHTFQFGALTVNASPWGRVYVDGKERGETPLTIERIPAGRHQVRIVREKVPDDLLEVDILPNETTRLNFGSLVW</sequence>
<feature type="compositionally biased region" description="Acidic residues" evidence="4">
    <location>
        <begin position="358"/>
        <end position="373"/>
    </location>
</feature>
<feature type="domain" description="PEGA" evidence="5">
    <location>
        <begin position="591"/>
        <end position="652"/>
    </location>
</feature>
<dbReference type="PANTHER" id="PTHR45639:SF3">
    <property type="entry name" value="HYPOXIA UP-REGULATED PROTEIN 1"/>
    <property type="match status" value="1"/>
</dbReference>
<accession>A0A932G1Q1</accession>
<name>A0A932G1Q1_UNCTE</name>
<evidence type="ECO:0000256" key="1">
    <source>
        <dbReference type="ARBA" id="ARBA00022741"/>
    </source>
</evidence>
<proteinExistence type="predicted"/>
<evidence type="ECO:0000259" key="5">
    <source>
        <dbReference type="Pfam" id="PF08308"/>
    </source>
</evidence>
<dbReference type="InterPro" id="IPR043129">
    <property type="entry name" value="ATPase_NBD"/>
</dbReference>
<keyword evidence="3" id="KW-0143">Chaperone</keyword>
<feature type="region of interest" description="Disordered" evidence="4">
    <location>
        <begin position="417"/>
        <end position="517"/>
    </location>
</feature>
<feature type="compositionally biased region" description="Low complexity" evidence="4">
    <location>
        <begin position="506"/>
        <end position="516"/>
    </location>
</feature>
<dbReference type="Proteomes" id="UP000769766">
    <property type="component" value="Unassembled WGS sequence"/>
</dbReference>
<dbReference type="GO" id="GO:0030968">
    <property type="term" value="P:endoplasmic reticulum unfolded protein response"/>
    <property type="evidence" value="ECO:0007669"/>
    <property type="project" value="TreeGrafter"/>
</dbReference>
<dbReference type="AlphaFoldDB" id="A0A932G1Q1"/>
<feature type="compositionally biased region" description="Low complexity" evidence="4">
    <location>
        <begin position="460"/>
        <end position="469"/>
    </location>
</feature>
<dbReference type="SUPFAM" id="SSF53067">
    <property type="entry name" value="Actin-like ATPase domain"/>
    <property type="match status" value="2"/>
</dbReference>
<dbReference type="Pfam" id="PF08308">
    <property type="entry name" value="PEGA"/>
    <property type="match status" value="1"/>
</dbReference>
<feature type="region of interest" description="Disordered" evidence="4">
    <location>
        <begin position="346"/>
        <end position="385"/>
    </location>
</feature>
<evidence type="ECO:0000313" key="6">
    <source>
        <dbReference type="EMBL" id="MBI2877495.1"/>
    </source>
</evidence>
<dbReference type="GO" id="GO:0005524">
    <property type="term" value="F:ATP binding"/>
    <property type="evidence" value="ECO:0007669"/>
    <property type="project" value="UniProtKB-KW"/>
</dbReference>
<comment type="caution">
    <text evidence="6">The sequence shown here is derived from an EMBL/GenBank/DDBJ whole genome shotgun (WGS) entry which is preliminary data.</text>
</comment>
<dbReference type="GO" id="GO:0140662">
    <property type="term" value="F:ATP-dependent protein folding chaperone"/>
    <property type="evidence" value="ECO:0007669"/>
    <property type="project" value="InterPro"/>
</dbReference>
<reference evidence="6" key="1">
    <citation type="submission" date="2020-07" db="EMBL/GenBank/DDBJ databases">
        <title>Huge and variable diversity of episymbiotic CPR bacteria and DPANN archaea in groundwater ecosystems.</title>
        <authorList>
            <person name="He C.Y."/>
            <person name="Keren R."/>
            <person name="Whittaker M."/>
            <person name="Farag I.F."/>
            <person name="Doudna J."/>
            <person name="Cate J.H.D."/>
            <person name="Banfield J.F."/>
        </authorList>
    </citation>
    <scope>NUCLEOTIDE SEQUENCE</scope>
    <source>
        <strain evidence="6">NC_groundwater_672_Ag_B-0.1um_62_36</strain>
    </source>
</reference>
<evidence type="ECO:0000313" key="7">
    <source>
        <dbReference type="Proteomes" id="UP000769766"/>
    </source>
</evidence>
<evidence type="ECO:0000256" key="2">
    <source>
        <dbReference type="ARBA" id="ARBA00022840"/>
    </source>
</evidence>
<dbReference type="PANTHER" id="PTHR45639">
    <property type="entry name" value="HSC70CB, ISOFORM G-RELATED"/>
    <property type="match status" value="1"/>
</dbReference>
<dbReference type="EMBL" id="JACPRF010000350">
    <property type="protein sequence ID" value="MBI2877495.1"/>
    <property type="molecule type" value="Genomic_DNA"/>
</dbReference>
<evidence type="ECO:0000256" key="4">
    <source>
        <dbReference type="SAM" id="MobiDB-lite"/>
    </source>
</evidence>
<keyword evidence="1" id="KW-0547">Nucleotide-binding</keyword>
<dbReference type="Pfam" id="PF00012">
    <property type="entry name" value="HSP70"/>
    <property type="match status" value="2"/>
</dbReference>
<keyword evidence="2" id="KW-0067">ATP-binding</keyword>
<organism evidence="6 7">
    <name type="scientific">Tectimicrobiota bacterium</name>
    <dbReference type="NCBI Taxonomy" id="2528274"/>
    <lineage>
        <taxon>Bacteria</taxon>
        <taxon>Pseudomonadati</taxon>
        <taxon>Nitrospinota/Tectimicrobiota group</taxon>
        <taxon>Candidatus Tectimicrobiota</taxon>
    </lineage>
</organism>
<protein>
    <submittedName>
        <fullName evidence="6">Hsp70 family protein</fullName>
    </submittedName>
</protein>
<gene>
    <name evidence="6" type="ORF">HYY20_11485</name>
</gene>
<dbReference type="Gene3D" id="3.30.420.40">
    <property type="match status" value="4"/>
</dbReference>